<dbReference type="InterPro" id="IPR003961">
    <property type="entry name" value="FN3_dom"/>
</dbReference>
<dbReference type="GO" id="GO:0003007">
    <property type="term" value="P:heart morphogenesis"/>
    <property type="evidence" value="ECO:0007669"/>
    <property type="project" value="UniProtKB-ARBA"/>
</dbReference>
<dbReference type="GO" id="GO:0031672">
    <property type="term" value="C:A band"/>
    <property type="evidence" value="ECO:0007669"/>
    <property type="project" value="UniProtKB-ARBA"/>
</dbReference>
<proteinExistence type="inferred from homology"/>
<dbReference type="FunFam" id="2.60.40.10:FF:000421">
    <property type="entry name" value="LOW QUALITY PROTEIN: obscurin"/>
    <property type="match status" value="3"/>
</dbReference>
<feature type="domain" description="Ig-like" evidence="23">
    <location>
        <begin position="3880"/>
        <end position="3961"/>
    </location>
</feature>
<dbReference type="Pfam" id="PF00041">
    <property type="entry name" value="fn3"/>
    <property type="match status" value="1"/>
</dbReference>
<feature type="domain" description="Ig-like" evidence="23">
    <location>
        <begin position="4595"/>
        <end position="4679"/>
    </location>
</feature>
<evidence type="ECO:0000256" key="10">
    <source>
        <dbReference type="ARBA" id="ARBA00022723"/>
    </source>
</evidence>
<dbReference type="GO" id="GO:0005516">
    <property type="term" value="F:calmodulin binding"/>
    <property type="evidence" value="ECO:0007669"/>
    <property type="project" value="UniProtKB-KW"/>
</dbReference>
<feature type="domain" description="Ig-like" evidence="23">
    <location>
        <begin position="1000"/>
        <end position="1087"/>
    </location>
</feature>
<feature type="domain" description="Ig-like" evidence="23">
    <location>
        <begin position="1486"/>
        <end position="1544"/>
    </location>
</feature>
<evidence type="ECO:0000256" key="15">
    <source>
        <dbReference type="ARBA" id="ARBA00022842"/>
    </source>
</evidence>
<feature type="domain" description="Ig-like" evidence="23">
    <location>
        <begin position="2815"/>
        <end position="2899"/>
    </location>
</feature>
<dbReference type="InterPro" id="IPR003006">
    <property type="entry name" value="Ig/MHC_CS"/>
</dbReference>
<keyword evidence="6" id="KW-0963">Cytoplasm</keyword>
<evidence type="ECO:0000256" key="7">
    <source>
        <dbReference type="ARBA" id="ARBA00022527"/>
    </source>
</evidence>
<dbReference type="FunFam" id="2.60.40.10:FF:000523">
    <property type="entry name" value="obscurin isoform X4"/>
    <property type="match status" value="1"/>
</dbReference>
<dbReference type="SUPFAM" id="SSF48726">
    <property type="entry name" value="Immunoglobulin"/>
    <property type="match status" value="61"/>
</dbReference>
<keyword evidence="25" id="KW-1185">Reference proteome</keyword>
<keyword evidence="8" id="KW-0597">Phosphoprotein</keyword>
<keyword evidence="16" id="KW-0112">Calmodulin-binding</keyword>
<feature type="domain" description="Ig-like" evidence="23">
    <location>
        <begin position="906"/>
        <end position="993"/>
    </location>
</feature>
<evidence type="ECO:0000256" key="8">
    <source>
        <dbReference type="ARBA" id="ARBA00022553"/>
    </source>
</evidence>
<evidence type="ECO:0000256" key="1">
    <source>
        <dbReference type="ARBA" id="ARBA00001946"/>
    </source>
</evidence>
<feature type="domain" description="Ig-like" evidence="23">
    <location>
        <begin position="88"/>
        <end position="181"/>
    </location>
</feature>
<feature type="region of interest" description="Disordered" evidence="22">
    <location>
        <begin position="5367"/>
        <end position="5386"/>
    </location>
</feature>
<feature type="domain" description="Ig-like" evidence="23">
    <location>
        <begin position="3436"/>
        <end position="3518"/>
    </location>
</feature>
<dbReference type="GO" id="GO:0055013">
    <property type="term" value="P:cardiac muscle cell development"/>
    <property type="evidence" value="ECO:0007669"/>
    <property type="project" value="UniProtKB-ARBA"/>
</dbReference>
<dbReference type="FunFam" id="2.60.40.10:FF:000050">
    <property type="entry name" value="Titin isoform B"/>
    <property type="match status" value="4"/>
</dbReference>
<comment type="similarity">
    <text evidence="4">Belongs to the protein kinase superfamily. CAMK Ser/Thr protein kinase family.</text>
</comment>
<dbReference type="SMART" id="SM00406">
    <property type="entry name" value="IGv"/>
    <property type="match status" value="9"/>
</dbReference>
<feature type="domain" description="Ig-like" evidence="23">
    <location>
        <begin position="261"/>
        <end position="350"/>
    </location>
</feature>
<feature type="domain" description="Ig-like" evidence="23">
    <location>
        <begin position="3082"/>
        <end position="3166"/>
    </location>
</feature>
<name>A0A6J1V634_9SAUR</name>
<keyword evidence="10" id="KW-0479">Metal-binding</keyword>
<evidence type="ECO:0000256" key="20">
    <source>
        <dbReference type="ARBA" id="ARBA00047899"/>
    </source>
</evidence>
<feature type="domain" description="Ig-like" evidence="23">
    <location>
        <begin position="5512"/>
        <end position="5601"/>
    </location>
</feature>
<dbReference type="PROSITE" id="PS50096">
    <property type="entry name" value="IQ"/>
    <property type="match status" value="1"/>
</dbReference>
<reference evidence="26" key="1">
    <citation type="submission" date="2025-08" db="UniProtKB">
        <authorList>
            <consortium name="RefSeq"/>
        </authorList>
    </citation>
    <scope>IDENTIFICATION</scope>
</reference>
<feature type="domain" description="Ig-like" evidence="23">
    <location>
        <begin position="1831"/>
        <end position="2006"/>
    </location>
</feature>
<protein>
    <recommendedName>
        <fullName evidence="5">non-specific serine/threonine protein kinase</fullName>
        <ecNumber evidence="5">2.7.11.1</ecNumber>
    </recommendedName>
</protein>
<dbReference type="InterPro" id="IPR036116">
    <property type="entry name" value="FN3_sf"/>
</dbReference>
<dbReference type="SMART" id="SM00015">
    <property type="entry name" value="IQ"/>
    <property type="match status" value="1"/>
</dbReference>
<dbReference type="Gene3D" id="2.60.40.10">
    <property type="entry name" value="Immunoglobulins"/>
    <property type="match status" value="62"/>
</dbReference>
<keyword evidence="17" id="KW-1015">Disulfide bond</keyword>
<feature type="domain" description="Ig-like" evidence="23">
    <location>
        <begin position="4416"/>
        <end position="4498"/>
    </location>
</feature>
<feature type="region of interest" description="Disordered" evidence="22">
    <location>
        <begin position="5454"/>
        <end position="5485"/>
    </location>
</feature>
<keyword evidence="9" id="KW-0808">Transferase</keyword>
<evidence type="ECO:0000259" key="23">
    <source>
        <dbReference type="PROSITE" id="PS50835"/>
    </source>
</evidence>
<keyword evidence="19" id="KW-0393">Immunoglobulin domain</keyword>
<feature type="domain" description="Ig-like" evidence="23">
    <location>
        <begin position="3260"/>
        <end position="3343"/>
    </location>
</feature>
<feature type="domain" description="Ig-like" evidence="23">
    <location>
        <begin position="6001"/>
        <end position="6096"/>
    </location>
</feature>
<feature type="domain" description="Ig-like" evidence="23">
    <location>
        <begin position="5757"/>
        <end position="5846"/>
    </location>
</feature>
<dbReference type="KEGG" id="nss:113422192"/>
<feature type="domain" description="Ig-like" evidence="23">
    <location>
        <begin position="1"/>
        <end position="78"/>
    </location>
</feature>
<evidence type="ECO:0000256" key="11">
    <source>
        <dbReference type="ARBA" id="ARBA00022737"/>
    </source>
</evidence>
<dbReference type="Pfam" id="PF07679">
    <property type="entry name" value="I-set"/>
    <property type="match status" value="57"/>
</dbReference>
<dbReference type="SMART" id="SM00060">
    <property type="entry name" value="FN3"/>
    <property type="match status" value="1"/>
</dbReference>
<feature type="domain" description="Ig-like" evidence="23">
    <location>
        <begin position="1650"/>
        <end position="1736"/>
    </location>
</feature>
<keyword evidence="15" id="KW-0460">Magnesium</keyword>
<dbReference type="FunFam" id="2.60.40.10:FF:000214">
    <property type="entry name" value="titin isoform X1"/>
    <property type="match status" value="5"/>
</dbReference>
<dbReference type="PROSITE" id="PS00290">
    <property type="entry name" value="IG_MHC"/>
    <property type="match status" value="2"/>
</dbReference>
<feature type="domain" description="Ig-like" evidence="23">
    <location>
        <begin position="3967"/>
        <end position="4050"/>
    </location>
</feature>
<dbReference type="FunFam" id="2.60.40.10:FF:000148">
    <property type="entry name" value="titin isoform X1"/>
    <property type="match status" value="1"/>
</dbReference>
<feature type="domain" description="Ig-like" evidence="23">
    <location>
        <begin position="811"/>
        <end position="889"/>
    </location>
</feature>
<dbReference type="InterPro" id="IPR000048">
    <property type="entry name" value="IQ_motif_EF-hand-BS"/>
</dbReference>
<feature type="domain" description="Ig-like" evidence="23">
    <location>
        <begin position="3525"/>
        <end position="3609"/>
    </location>
</feature>
<dbReference type="GO" id="GO:0046872">
    <property type="term" value="F:metal ion binding"/>
    <property type="evidence" value="ECO:0007669"/>
    <property type="project" value="UniProtKB-KW"/>
</dbReference>
<evidence type="ECO:0000313" key="26">
    <source>
        <dbReference type="RefSeq" id="XP_026538756.1"/>
    </source>
</evidence>
<dbReference type="PROSITE" id="PS50853">
    <property type="entry name" value="FN3"/>
    <property type="match status" value="1"/>
</dbReference>
<keyword evidence="14" id="KW-0067">ATP-binding</keyword>
<feature type="compositionally biased region" description="Acidic residues" evidence="22">
    <location>
        <begin position="5472"/>
        <end position="5483"/>
    </location>
</feature>
<feature type="domain" description="Ig-like" evidence="23">
    <location>
        <begin position="5891"/>
        <end position="5980"/>
    </location>
</feature>
<evidence type="ECO:0000256" key="2">
    <source>
        <dbReference type="ARBA" id="ARBA00004123"/>
    </source>
</evidence>
<feature type="region of interest" description="Disordered" evidence="22">
    <location>
        <begin position="6172"/>
        <end position="6219"/>
    </location>
</feature>
<dbReference type="InterPro" id="IPR003598">
    <property type="entry name" value="Ig_sub2"/>
</dbReference>
<feature type="domain" description="Ig-like" evidence="23">
    <location>
        <begin position="2636"/>
        <end position="2708"/>
    </location>
</feature>
<dbReference type="InterPro" id="IPR052385">
    <property type="entry name" value="Obscurin/Obscurin-like_Reg"/>
</dbReference>
<comment type="catalytic activity">
    <reaction evidence="21">
        <text>L-seryl-[protein] + ATP = O-phospho-L-seryl-[protein] + ADP + H(+)</text>
        <dbReference type="Rhea" id="RHEA:17989"/>
        <dbReference type="Rhea" id="RHEA-COMP:9863"/>
        <dbReference type="Rhea" id="RHEA-COMP:11604"/>
        <dbReference type="ChEBI" id="CHEBI:15378"/>
        <dbReference type="ChEBI" id="CHEBI:29999"/>
        <dbReference type="ChEBI" id="CHEBI:30616"/>
        <dbReference type="ChEBI" id="CHEBI:83421"/>
        <dbReference type="ChEBI" id="CHEBI:456216"/>
        <dbReference type="EC" id="2.7.11.1"/>
    </reaction>
</comment>
<dbReference type="FunFam" id="2.60.40.10:FF:000707">
    <property type="entry name" value="Obscurin, cytoskeletal calmodulin and titin-interacting RhoGEF"/>
    <property type="match status" value="1"/>
</dbReference>
<evidence type="ECO:0000256" key="5">
    <source>
        <dbReference type="ARBA" id="ARBA00012513"/>
    </source>
</evidence>
<comment type="catalytic activity">
    <reaction evidence="20">
        <text>L-threonyl-[protein] + ATP = O-phospho-L-threonyl-[protein] + ADP + H(+)</text>
        <dbReference type="Rhea" id="RHEA:46608"/>
        <dbReference type="Rhea" id="RHEA-COMP:11060"/>
        <dbReference type="Rhea" id="RHEA-COMP:11605"/>
        <dbReference type="ChEBI" id="CHEBI:15378"/>
        <dbReference type="ChEBI" id="CHEBI:30013"/>
        <dbReference type="ChEBI" id="CHEBI:30616"/>
        <dbReference type="ChEBI" id="CHEBI:61977"/>
        <dbReference type="ChEBI" id="CHEBI:456216"/>
        <dbReference type="EC" id="2.7.11.1"/>
    </reaction>
</comment>
<feature type="domain" description="Ig-like" evidence="23">
    <location>
        <begin position="2993"/>
        <end position="3077"/>
    </location>
</feature>
<feature type="domain" description="Ig-like" evidence="23">
    <location>
        <begin position="5223"/>
        <end position="5315"/>
    </location>
</feature>
<accession>A0A6J1V634</accession>
<dbReference type="CDD" id="cd00063">
    <property type="entry name" value="FN3"/>
    <property type="match status" value="1"/>
</dbReference>
<feature type="domain" description="Ig-like" evidence="23">
    <location>
        <begin position="1206"/>
        <end position="1275"/>
    </location>
</feature>
<dbReference type="EC" id="2.7.11.1" evidence="5"/>
<feature type="domain" description="Ig-like" evidence="23">
    <location>
        <begin position="1112"/>
        <end position="1171"/>
    </location>
</feature>
<evidence type="ECO:0000256" key="4">
    <source>
        <dbReference type="ARBA" id="ARBA00006692"/>
    </source>
</evidence>
<feature type="domain" description="Fibronectin type-III" evidence="24">
    <location>
        <begin position="538"/>
        <end position="633"/>
    </location>
</feature>
<dbReference type="RefSeq" id="XP_026538756.1">
    <property type="nucleotide sequence ID" value="XM_026682971.1"/>
</dbReference>
<dbReference type="SUPFAM" id="SSF49265">
    <property type="entry name" value="Fibronectin type III"/>
    <property type="match status" value="1"/>
</dbReference>
<dbReference type="GeneID" id="113422192"/>
<dbReference type="GO" id="GO:0004674">
    <property type="term" value="F:protein serine/threonine kinase activity"/>
    <property type="evidence" value="ECO:0007669"/>
    <property type="project" value="UniProtKB-KW"/>
</dbReference>
<dbReference type="InterPro" id="IPR036179">
    <property type="entry name" value="Ig-like_dom_sf"/>
</dbReference>
<dbReference type="FunFam" id="2.60.40.10:FF:001652">
    <property type="entry name" value="Uncharacterized protein"/>
    <property type="match status" value="2"/>
</dbReference>
<dbReference type="PANTHER" id="PTHR35971">
    <property type="entry name" value="SI:DKEY-31G6.6"/>
    <property type="match status" value="1"/>
</dbReference>
<dbReference type="FunFam" id="2.60.40.10:FF:000866">
    <property type="entry name" value="Obscurin, cytoskeletal calmodulin and titin-interacting RhoGEF"/>
    <property type="match status" value="1"/>
</dbReference>
<dbReference type="InterPro" id="IPR013783">
    <property type="entry name" value="Ig-like_fold"/>
</dbReference>
<comment type="cofactor">
    <cofactor evidence="1">
        <name>Mg(2+)</name>
        <dbReference type="ChEBI" id="CHEBI:18420"/>
    </cofactor>
</comment>
<dbReference type="FunFam" id="2.60.40.10:FF:000107">
    <property type="entry name" value="Myosin, light chain kinase a"/>
    <property type="match status" value="2"/>
</dbReference>
<feature type="domain" description="Ig-like" evidence="23">
    <location>
        <begin position="3348"/>
        <end position="3431"/>
    </location>
</feature>
<evidence type="ECO:0000256" key="17">
    <source>
        <dbReference type="ARBA" id="ARBA00023157"/>
    </source>
</evidence>
<feature type="domain" description="Ig-like" evidence="23">
    <location>
        <begin position="2457"/>
        <end position="2541"/>
    </location>
</feature>
<dbReference type="InterPro" id="IPR013106">
    <property type="entry name" value="Ig_V-set"/>
</dbReference>
<dbReference type="SMART" id="SM00408">
    <property type="entry name" value="IGc2"/>
    <property type="match status" value="51"/>
</dbReference>
<dbReference type="CDD" id="cd23767">
    <property type="entry name" value="IQCD"/>
    <property type="match status" value="1"/>
</dbReference>
<evidence type="ECO:0000256" key="22">
    <source>
        <dbReference type="SAM" id="MobiDB-lite"/>
    </source>
</evidence>
<dbReference type="CDD" id="cd00096">
    <property type="entry name" value="Ig"/>
    <property type="match status" value="8"/>
</dbReference>
<gene>
    <name evidence="26" type="primary">OBSCN</name>
</gene>
<feature type="domain" description="Ig-like" evidence="23">
    <location>
        <begin position="4684"/>
        <end position="4768"/>
    </location>
</feature>
<evidence type="ECO:0000256" key="12">
    <source>
        <dbReference type="ARBA" id="ARBA00022741"/>
    </source>
</evidence>
<evidence type="ECO:0000256" key="14">
    <source>
        <dbReference type="ARBA" id="ARBA00022840"/>
    </source>
</evidence>
<feature type="domain" description="Ig-like" evidence="23">
    <location>
        <begin position="3614"/>
        <end position="3697"/>
    </location>
</feature>
<dbReference type="GO" id="GO:0005524">
    <property type="term" value="F:ATP binding"/>
    <property type="evidence" value="ECO:0007669"/>
    <property type="project" value="UniProtKB-KW"/>
</dbReference>
<evidence type="ECO:0000256" key="9">
    <source>
        <dbReference type="ARBA" id="ARBA00022679"/>
    </source>
</evidence>
<dbReference type="InterPro" id="IPR013098">
    <property type="entry name" value="Ig_I-set"/>
</dbReference>
<dbReference type="InterPro" id="IPR003599">
    <property type="entry name" value="Ig_sub"/>
</dbReference>
<keyword evidence="18" id="KW-0539">Nucleus</keyword>
<keyword evidence="7" id="KW-0723">Serine/threonine-protein kinase</keyword>
<organism evidence="25 26">
    <name type="scientific">Notechis scutatus</name>
    <name type="common">mainland tiger snake</name>
    <dbReference type="NCBI Taxonomy" id="8663"/>
    <lineage>
        <taxon>Eukaryota</taxon>
        <taxon>Metazoa</taxon>
        <taxon>Chordata</taxon>
        <taxon>Craniata</taxon>
        <taxon>Vertebrata</taxon>
        <taxon>Euteleostomi</taxon>
        <taxon>Lepidosauria</taxon>
        <taxon>Squamata</taxon>
        <taxon>Bifurcata</taxon>
        <taxon>Unidentata</taxon>
        <taxon>Episquamata</taxon>
        <taxon>Toxicofera</taxon>
        <taxon>Serpentes</taxon>
        <taxon>Colubroidea</taxon>
        <taxon>Elapidae</taxon>
        <taxon>Hydrophiinae</taxon>
        <taxon>Notechis</taxon>
    </lineage>
</organism>
<evidence type="ECO:0000256" key="19">
    <source>
        <dbReference type="ARBA" id="ARBA00023319"/>
    </source>
</evidence>
<dbReference type="PANTHER" id="PTHR35971:SF4">
    <property type="entry name" value="OBSCURIN"/>
    <property type="match status" value="1"/>
</dbReference>
<feature type="domain" description="Ig-like" evidence="23">
    <location>
        <begin position="2278"/>
        <end position="2369"/>
    </location>
</feature>
<feature type="region of interest" description="Disordered" evidence="22">
    <location>
        <begin position="5599"/>
        <end position="5631"/>
    </location>
</feature>
<feature type="domain" description="Ig-like" evidence="23">
    <location>
        <begin position="354"/>
        <end position="437"/>
    </location>
</feature>
<feature type="domain" description="Ig-like" evidence="23">
    <location>
        <begin position="1559"/>
        <end position="1646"/>
    </location>
</feature>
<dbReference type="InterPro" id="IPR007110">
    <property type="entry name" value="Ig-like_dom"/>
</dbReference>
<dbReference type="PROSITE" id="PS50835">
    <property type="entry name" value="IG_LIKE"/>
    <property type="match status" value="49"/>
</dbReference>
<feature type="domain" description="Ig-like" evidence="23">
    <location>
        <begin position="3171"/>
        <end position="3254"/>
    </location>
</feature>
<feature type="domain" description="Ig-like" evidence="23">
    <location>
        <begin position="3703"/>
        <end position="3786"/>
    </location>
</feature>
<feature type="domain" description="Ig-like" evidence="23">
    <location>
        <begin position="4145"/>
        <end position="4228"/>
    </location>
</feature>
<feature type="domain" description="Ig-like" evidence="23">
    <location>
        <begin position="4325"/>
        <end position="4408"/>
    </location>
</feature>
<dbReference type="FunFam" id="2.60.40.10:FF:000502">
    <property type="entry name" value="obscurin-like protein 1 isoform X2"/>
    <property type="match status" value="1"/>
</dbReference>
<feature type="domain" description="Ig-like" evidence="23">
    <location>
        <begin position="2916"/>
        <end position="2988"/>
    </location>
</feature>
<feature type="domain" description="Ig-like" evidence="23">
    <location>
        <begin position="1393"/>
        <end position="1462"/>
    </location>
</feature>
<dbReference type="FunFam" id="2.60.40.10:FF:001084">
    <property type="entry name" value="obscurin-like isoform X3"/>
    <property type="match status" value="2"/>
</dbReference>
<evidence type="ECO:0000256" key="21">
    <source>
        <dbReference type="ARBA" id="ARBA00048679"/>
    </source>
</evidence>
<keyword evidence="13" id="KW-0418">Kinase</keyword>
<evidence type="ECO:0000256" key="13">
    <source>
        <dbReference type="ARBA" id="ARBA00022777"/>
    </source>
</evidence>
<keyword evidence="12" id="KW-0547">Nucleotide-binding</keyword>
<dbReference type="CTD" id="84033"/>
<feature type="domain" description="Ig-like" evidence="23">
    <location>
        <begin position="2100"/>
        <end position="2184"/>
    </location>
</feature>
<evidence type="ECO:0000259" key="24">
    <source>
        <dbReference type="PROSITE" id="PS50853"/>
    </source>
</evidence>
<dbReference type="Pfam" id="PF00612">
    <property type="entry name" value="IQ"/>
    <property type="match status" value="1"/>
</dbReference>
<comment type="subcellular location">
    <subcellularLocation>
        <location evidence="3">Cytoplasm</location>
    </subcellularLocation>
    <subcellularLocation>
        <location evidence="2">Nucleus</location>
    </subcellularLocation>
</comment>
<dbReference type="FunFam" id="2.60.40.10:FF:000747">
    <property type="entry name" value="obscurin isoform X6"/>
    <property type="match status" value="1"/>
</dbReference>
<evidence type="ECO:0000313" key="25">
    <source>
        <dbReference type="Proteomes" id="UP000504612"/>
    </source>
</evidence>
<feature type="compositionally biased region" description="Basic and acidic residues" evidence="22">
    <location>
        <begin position="5454"/>
        <end position="5463"/>
    </location>
</feature>
<dbReference type="FunFam" id="2.60.40.10:FF:000228">
    <property type="entry name" value="obscurin isoform X4"/>
    <property type="match status" value="14"/>
</dbReference>
<feature type="domain" description="Ig-like" evidence="23">
    <location>
        <begin position="4952"/>
        <end position="5027"/>
    </location>
</feature>
<feature type="domain" description="Ig-like" evidence="23">
    <location>
        <begin position="720"/>
        <end position="805"/>
    </location>
</feature>
<evidence type="ECO:0000256" key="16">
    <source>
        <dbReference type="ARBA" id="ARBA00022860"/>
    </source>
</evidence>
<sequence>MGKDATLSCQIIGNPIPLVNWEKDKLPIQTGGRFKMVEDDDLYRLTIYNLSLEDSGQYICRAKNTIGEAFAAVSIKVGEQTTVTESAPYFIQKPTSIRVIMGEDAMFKCIVQGSPPLAINWEKDGKHLGKLSDSNRIRIESQGEKNALKIQNTHLGDSGTYTCHAENPLGSSSAAAALMVDLPDSYSPGSTRHSIDDISSKTSPLLSHMQKRREEIRKGDLSKVDSLISTEGRSKLGLSLSLDYERAASLTSKGLRGDGGSYYRVTTRSFTVTEGKHAKMSCYVTGEPKPETVWKKDGEVIMESRRHIIYEDEQENFVLKILFCKQVDNGLYTCTASNLAGQTYSSVLVTVKEPKIPFKTKLQDLEVREKDSVIFLCEVPCSDIETTWFKEETRLQQNDKYKIEEDGICRKLTIQNVTMDDDAVYICEMKEGSRTIAELSVQGNIVKKLPRKTAVSIKDTAVFSVELEQKCEKFRWLKNKEELKPSSRISISSTDREYTMIIRDCQMEDGGEIVFVADECRTSTQFTVSAPKKPPSHPPADPVVKNKTETSVTLAWSLQKTDRPIPIDGYLIERKKLTGFTWLRCHQALVSQTEFTVNNMTEEADYQFRVSAVNKYGQSDYLEFPGVWHLEPTLAVKTPMRNVEVAPGRDATFTVDLTTPSPGSWYINGNLVQNSDKYIITRTKASHSLIIKRVTSAFKEAEVKFVAKDIESIGRVTLKDEVATFVNESAPGISVNLCEKFELVCEVSSATDAVLWKKGKKDIKPDQRVTFSVQGKQRKLIVQNAIKEDEGVYSCESKDDQLTFQVEVKEPTEVFFDKEKVQKEIRAILSENAFLSCEVAQPTIEARWFKDGKLITPSKKFKIETEGKSRWLIIRQADRKDGGQYTCEADGQKLAFKVIVTDREVEEIFVNQKKVQKDIKAVASENVSLSCEVAQTKTDVKWYKDGKLITDTKKFKIEEQGASRCLIVQQVEKKDAGEYTCEADGQKLTFKVTVADREAEEIFVNKEKIQKDIKVVASENVSLSCEVAQAKTDVKWFKDGKLITSSKKFKVEAEGRSRHLIVQQVEKKDGGEYTCEAGGQKLNFKVAVVDRETEQMFTNKEKVQKDFKAVASEDVSLSCEVGQAKADVKWFKDGKLITSSKKFKVEAEGRSRRLIVQQVEKKDGGEYTCEAGGQKLIFKVAVTDRDAEEMFANKEKIQKHIQTVPSETVSHSCEVAQAKTDVKWFKDGKLITASKKFKVETDGRSRHLIVQQVEKKDAGEYTCEANGQKLNFKVTVADEKVKEAFVNKEKVQKDIKVVASEDVSLSCEVAQAKAEVKWFKDGKLITMSKKFKVEAQGGSRCLIVQQVEKKDAGEYTCEADGQKLTFKITVADRDAEMFTNKEKVQKDIKAVASETISLSCEVTHVKTEVKWFKNGKLITSNKKFKVEAEGRSRRLVVQQVEKKDEGEYTCEAGGQKLIFNVTIAEAEEMFANKEMFEKDLKVVATETISLSCEVAQAKTDVKWFKDGKLIPSSQKFKIEAEGRSRRLVVQQVEKRDEGEYTCEAGKQKLTYKVVVEEAPEVFTNKDKMKKEVRTVLKENAILTCQVATSDTQVEWYKDGQRIPISRHIKMESDGTTRKLCLEQVAMKDVGEYTCEAGGQKVTFKVEATEPEVKLQRKAAQEETIVAQEHKEVIFSAMVSPEDAEVKWFKDGVEIQDGKNYEVKKEKAARTLIVKTAETKDAGLYTCETMSEKQQFQLKVEEIPVKFAKKLEPIKAELGKALSLSCELSQPEGTVVWRKDGTILKASKHYLMQEIGAKRVLVISSLRAEDKGEYSCETRNDQCTIQVTPTAPRVVKFVKGLSKVVAEEGKEAVFECTVSPSDTSVKWSHRGAPIEASKKYVVSHRDVHHSLTLTELTVQDSGEVTAEAEGEESRAYLRVEEAPVLFVKKLEAKVVEEKQMIVLEVELSKPTPEVKWTKNATILHPTANLEIQAQGTKHCLVIRSASCDDRGFYSCETLHDKTQAKVTVDMRPIKLIKGLQPTDVHEKESVTFEVELSHEDVEAVWMKDGLRLKSQDNCQISVQGKKHSLTLSSLTLEDSALISFKAEGIHTTSRLNVKESPVKIITPLKDLKVQNKDDVTLECELSRANVEVKWRKNGVEIRPSKKMVIASRGTKRSIIIHTCEYEDQGTYMCDAVDDKSSAVLEIYARDIKIIKPLEDVEVSEKESASFLCEISHDDVQTQWFSNKNKIRAGENIKLRQEGKSHTLVYRSVELQDSAEIKFVAEAAQSQAQLKVKELPVKIIKPLRVKIAIERHRGFMECQVSRPNAIVKWFKGDQELHPSQKYEMVSDGTYRKLIINETEFEDEGIYTCNAVDDKSSAQFYVEEQTINIVKELRDVEVMEPAEARFECEISVHSVKPPKWSLRGEVLQKGPNVIIEQEGKIHRLILRKTNVDMTGTIQFAIGKSKSLADLVVKDIPVIFTRPLEDRTVLETHSVVLSCDFKPSPKEVEWYRNHTLLEPSEKFKMKREKFTAELKILRLTVGDSGVYRCKAGSAETKATLTILERKVEITKHLQDVEVDEESLATFSCELSEDCEDVEWFLNDTHLFPNNFNEIKHLGKSHSLTLKHVTPEDSGTVTIKVQKKTSESTRLKVKEKPAVFMKSLDDVVAEERSTITLECEVSKSKVKPVWKKEGVELTPGDKYEMLQSGKTLGLTIRDLGKDDAGWYTCDLGMDIAKSKVIIQELNIGITKRLKSVEVQEGEGCSFECVLSHESLDGCQWLINGNEVSHDARFRAFNKGRKYTLTIKKTLITDAGEVVFSVRDLKSKASLAVKEKPAEFTKQLEDKSTLVGREVSLSCDLSRWDNNLKWKKDGKEIRRSQKYDLRQEGTRSILIIHDTTMKDGGEYTCETEFSKTKATLSVEEAGNCFVKDLEDLKVEENKNATLTCETKKPTSSVTWRKGILDLQTSQKYEISQKGTVLQLLIKDLKENDSDIYTCDIGDSQSSAKLVVQGLPVVFNQELQSKEAQEGNKVRLTCELNKPDVPVQWMKGNIVLEAGDKYEFKQRGPVAELVIRDAKPSDAGEYICKSGDLKTSARVEVTAAPAIFKEELKDVEKKEGETVTLRCVLATPEVKVAWKKGVTLLRASEKYEMKKDGCVAELLIHHAQPEDAGKYTCDAGEKQSTAQIKVHATPVSFKEKLKKAEALEGGVATLCCELNKPAPVEWVKGQKTLRPGSKYRMKKEGTIIELTIHDLDLKDAGDYTCISGDQQMTAVLTVNAVAAQFKTQLKNQEVTESGTATLHCELTKAVDLVTWMKDEKVLKPSEKYRMRLEGRFAELSIQDLEVSDAGSYTCMCGDQKTKATLKVNALPVFFQEELKNKEGIEGESTTFQCKLNKAATVEWYKGSRLLKPDGKFQLKQEGPCVELVIQSLDVIDSGDYTCKCGAQKTTAKLTINALPVLFIKSLKDEEAMEGKVATFQCELNKISAPIEWKKGHKILKSGSKYKMKHEGKIAELVIQNLEVTDSGIYACISGEQQTTATLEVKALPVLFKEGLKNREAVEDATTTLHCEMSKAGAEVQWKKGSQTLKPSDKYRMRQEGPVAELLIRDLKVVDTGDYSCVCGDQKTTAVLTVHALPLRFQEELKSQEVLEGRTAILRCALNKTAMVDWRKDAQMLQPGAKYKIKQKENVAELTIQDVTEEDAGEYSCICEDQTTSASVTVQVLPPGFKVNLKNLEAAEDGAAILRCELTKTPALVKWWKGSEALKPSDKYEMKLEGVVAELVVHHLQMADTGDYSCTIGDSKTSAFLRVNAIPARFKKGLEDQEATEGGTIALQCELTKTATVEWKKKHKALRANDKYSLKQEGPVVECVIHNLGLGDAGEYSCVCGDQKTTADLAVRALPPQFKQELKDVAAIENETAMLHCELTKAAPVEWMKEENKLKGDKYQLRQEASVAELVIRNLEVEDAGRYTCICGDQKTSAVLTVKVQKPEFTQRLKDEKVDEGTTVRFRCEVTVPKAPAEWRKDGAKIHAGPKYDIRQDGGVHDLLIHNLEPQDSGEYSCIVGDQTTSATLSVQALKPEFVQRLKDEKVDEGSTVKFHCEVTVPKAAAEWCKDGVRIHASPKYDIRQDGGVRDLLIRNLEPQDSGKYSCIVGDQTTSATLSVQVLKAEFTQRLKDEKAEEGSTARLHCEITVTKAPVEWHKDGARIHASPKYDIQQDGGIHELLIHNLQLQDSGEYSCSIGDQTTSATLSVQEVDITIIQGLKSAEVLEEEEVTFECEVSHDNAKDVEWKLQDLSLQNNQMNEISVERGRVHKLTLRNVTQQDSGIVTFRVGPYTSTARLRVDAPHPDFQQELSNLELQEGSTAFLKCEVSMLNVSAIWKKGSEVIAPSAKYEISQHGTTHILKIYGVTRRDSGKYICDIGHGRSMATLSVEALSARPVLFQVQLENQEVKEGATVTLATALTKPDVPVQWMKGSAQLQPSHKYEMRQKASYVELLIRDAEVEDAGHYTCQTEDQQTTASVLVKEIPATIEEKLKDLTVHEGEDAVFRCVVSHEKAKNPQWSLAGVPLQSNEMNQISMEGKIHTLVLRKVTLEDSSTVSFQVGQNSTQAQLLVQAAPIILLKKLENAEVAENGMATFRCELSKPGVPVEWRKGSSLIQPSQKFEVKTEGNAYILIIHDVVPEDSGQYMCSAADKKTTAKLNVKALPVLFKRGLQNKEVEVGNTVSLCCELSKPMSPVVWRKGNTKLQSGEKYEIRQEGNFAELLIYDLEIQDDGDYTCDSGDQQTTATVKVKVLPIFFEEGLQNVESETGGIAVLCGKISSPNTPVEWRKGSLILQPSAKYEMKQKGPAVELIIHDLEPEDCGSYTCSTGDELSTASVYVQEEEIQIVSGLKNTDIFAGESATFTCELSRSGTQKAQWWLDGSPLHNSPANEISVQGGTVHKLILKDLGLNDSGTVIFRAGSLISSAKLLIKDPTIEVVSPMQDLTVEEDGTAELICQYSRPVQAIWKKDDQPLWGDGQRIVVEQDWNVARLKIKPAFPGDTGIYSCEAGGTKVVAMLDVQAKNTVIQGLENVDAMEGGEALFECYLSKPEIYNYNWLIDDVPAKTSENVELVYFENGLRHLLLLKNLKVQDSCRVTFQASDVVTSAFLTVKGWRLEFLQPLTDVTICAGEQAVFTCVLSEAVPIHEVAWYINDIDIQPDENWRIEVEENSYKLILKKAQLLHSGEITFAARDAIVSAKLTVTEPVEVTQPLVDQSATQGEKAKLQCEFSSETQEVIWVKGKEPIQPGGRYEIISEGKKQTLIIHDFKFEDQGSYTCITSPEIKTSANLLIDVSSVSMLKEVVEEAPISKEPTKVADEEVQPSLPPEAAQEGDLHLLWEALAKKRRMSREPTLDSISELPEEDDKLQKRKKEELEITAYYSEEYSTCDESAKAGEADFSITSSDDESRAGTPSLITYLKKAGSSTMSISHKVIEKIPQDQQKVGEEPSPPAESTEMEITEGDLEDPSMSQAAVKIQAAFKGYKVRKEIKQQERPVFADTFKDFVGKIGDTLHLDCVAHSKTDMTVSWLKDGNEIKDGRHYHIDNYNDGTCSLIIAGVEMNDKGKYTCEASNKFGKVSHSAKVTIQPQAPSRKPKTANKLPDSESESSSGSELDDAFRKAGRRLHKLFKSKISTEISDVDEELFVSADEGEIEAVDRQTYREDERYIYIKFEVHTEAKTAAGRFQEMFAAMGIPVEIDILDQGPKKIELRIGKATSPPAGQLRTLVQRPPPTLLTSDTAPVFITELQNQEVQDGYPVSFDCVVIGKPMPTVRWFKDGHVLEEDDHYMINEDQEGCNQLIITAVVPLDMGVYRCVAENSMGVSSTKAELRVDLTSTDYDTAGDATETSSYYSAKGYLSSREQEGVESTTEEEQLPQIMDELHDIHVAPGAPVAKFHLKVKGFPEPRLYWFKDGQPLHTSDRLQRTDSHEFHALEVLQVTKEDDGQYSVFITNSAGSAYSAARLIVKGAGEDRKQEKDIYEQLVPPRFLERFTNKKVRRGVSITLSVKVEGTPSPSVTWLKEESHGEDILWIKSDTPGYKLASSNMQHSLILLDVEKTYSGNYTCIVSNQAGQSICSASLEVLDVKETESLTQERVMVTEAIMTSIGAQASEVRKGQHMEGDTVQSQISLTEVGTEEFLQKLTSQITEIVSAKISQASLRVPGADSDDESKTPSASPRHGRSRPSSTAQESSSESDEGDARGEH</sequence>
<dbReference type="GO" id="GO:0005634">
    <property type="term" value="C:nucleus"/>
    <property type="evidence" value="ECO:0007669"/>
    <property type="project" value="UniProtKB-SubCell"/>
</dbReference>
<evidence type="ECO:0000256" key="3">
    <source>
        <dbReference type="ARBA" id="ARBA00004496"/>
    </source>
</evidence>
<feature type="compositionally biased region" description="Low complexity" evidence="22">
    <location>
        <begin position="6198"/>
        <end position="6207"/>
    </location>
</feature>
<feature type="domain" description="Ig-like" evidence="23">
    <location>
        <begin position="3791"/>
        <end position="3874"/>
    </location>
</feature>
<dbReference type="FunFam" id="2.60.40.10:FF:000599">
    <property type="entry name" value="obscurin isoform X3"/>
    <property type="match status" value="1"/>
</dbReference>
<dbReference type="FunFam" id="2.60.40.10:FF:000345">
    <property type="entry name" value="Muscle M-line assembly protein unc-89"/>
    <property type="match status" value="1"/>
</dbReference>
<keyword evidence="11" id="KW-0677">Repeat</keyword>
<dbReference type="Proteomes" id="UP000504612">
    <property type="component" value="Unplaced"/>
</dbReference>
<feature type="domain" description="Ig-like" evidence="23">
    <location>
        <begin position="4056"/>
        <end position="4139"/>
    </location>
</feature>
<feature type="domain" description="Ig-like" evidence="23">
    <location>
        <begin position="2545"/>
        <end position="2631"/>
    </location>
</feature>
<feature type="domain" description="Ig-like" evidence="23">
    <location>
        <begin position="1279"/>
        <end position="1369"/>
    </location>
</feature>
<dbReference type="FunFam" id="2.60.40.10:FF:000211">
    <property type="entry name" value="Obscurin-like protein 1"/>
    <property type="match status" value="4"/>
</dbReference>
<feature type="domain" description="Ig-like" evidence="23">
    <location>
        <begin position="4773"/>
        <end position="4864"/>
    </location>
</feature>
<dbReference type="SMART" id="SM00409">
    <property type="entry name" value="IG"/>
    <property type="match status" value="61"/>
</dbReference>
<feature type="domain" description="Ig-like" evidence="23">
    <location>
        <begin position="1743"/>
        <end position="1827"/>
    </location>
</feature>
<evidence type="ECO:0000256" key="6">
    <source>
        <dbReference type="ARBA" id="ARBA00022490"/>
    </source>
</evidence>
<evidence type="ECO:0000256" key="18">
    <source>
        <dbReference type="ARBA" id="ARBA00023242"/>
    </source>
</evidence>